<evidence type="ECO:0000313" key="3">
    <source>
        <dbReference type="EMBL" id="CAD7244973.1"/>
    </source>
</evidence>
<keyword evidence="2" id="KW-0472">Membrane</keyword>
<dbReference type="AlphaFoldDB" id="A0A7R8X6K5"/>
<feature type="region of interest" description="Disordered" evidence="1">
    <location>
        <begin position="129"/>
        <end position="154"/>
    </location>
</feature>
<protein>
    <submittedName>
        <fullName evidence="3">Uncharacterized protein</fullName>
    </submittedName>
</protein>
<keyword evidence="2" id="KW-1133">Transmembrane helix</keyword>
<proteinExistence type="predicted"/>
<reference evidence="3" key="1">
    <citation type="submission" date="2020-11" db="EMBL/GenBank/DDBJ databases">
        <authorList>
            <person name="Tran Van P."/>
        </authorList>
    </citation>
    <scope>NUCLEOTIDE SEQUENCE</scope>
</reference>
<evidence type="ECO:0000256" key="1">
    <source>
        <dbReference type="SAM" id="MobiDB-lite"/>
    </source>
</evidence>
<feature type="transmembrane region" description="Helical" evidence="2">
    <location>
        <begin position="12"/>
        <end position="31"/>
    </location>
</feature>
<organism evidence="3">
    <name type="scientific">Darwinula stevensoni</name>
    <dbReference type="NCBI Taxonomy" id="69355"/>
    <lineage>
        <taxon>Eukaryota</taxon>
        <taxon>Metazoa</taxon>
        <taxon>Ecdysozoa</taxon>
        <taxon>Arthropoda</taxon>
        <taxon>Crustacea</taxon>
        <taxon>Oligostraca</taxon>
        <taxon>Ostracoda</taxon>
        <taxon>Podocopa</taxon>
        <taxon>Podocopida</taxon>
        <taxon>Darwinulocopina</taxon>
        <taxon>Darwinuloidea</taxon>
        <taxon>Darwinulidae</taxon>
        <taxon>Darwinula</taxon>
    </lineage>
</organism>
<name>A0A7R8X6K5_9CRUS</name>
<feature type="transmembrane region" description="Helical" evidence="2">
    <location>
        <begin position="177"/>
        <end position="198"/>
    </location>
</feature>
<feature type="compositionally biased region" description="Basic and acidic residues" evidence="1">
    <location>
        <begin position="129"/>
        <end position="143"/>
    </location>
</feature>
<keyword evidence="2" id="KW-0812">Transmembrane</keyword>
<sequence>MEFTALRKPSALFKYAEILFGFLALVLYRGAKLPLWEVSNSTILWMNPNLDESYVVLGSLLGLFLSTVVFPFALVLGHEPGPMVSRPLASLGKRGDSLPQFHASWDVRTQGHEIPLTSLSGRQRDFKQYDRKDGSGEAAERCPPHHRRISRNSDQKYQTSEITDYQMDHEAIRLGEMVHGGMCTVFYMATGSILIHNVSDSHQSKEARLILTSGVFCILLAFVFMANVLFVTWKWRKNTG</sequence>
<accession>A0A7R8X6K5</accession>
<dbReference type="EMBL" id="LR900266">
    <property type="protein sequence ID" value="CAD7244973.1"/>
    <property type="molecule type" value="Genomic_DNA"/>
</dbReference>
<evidence type="ECO:0000256" key="2">
    <source>
        <dbReference type="SAM" id="Phobius"/>
    </source>
</evidence>
<evidence type="ECO:0000313" key="4">
    <source>
        <dbReference type="Proteomes" id="UP000677054"/>
    </source>
</evidence>
<keyword evidence="4" id="KW-1185">Reference proteome</keyword>
<feature type="transmembrane region" description="Helical" evidence="2">
    <location>
        <begin position="54"/>
        <end position="76"/>
    </location>
</feature>
<dbReference type="EMBL" id="CAJPEV010000749">
    <property type="protein sequence ID" value="CAG0888208.1"/>
    <property type="molecule type" value="Genomic_DNA"/>
</dbReference>
<feature type="transmembrane region" description="Helical" evidence="2">
    <location>
        <begin position="210"/>
        <end position="233"/>
    </location>
</feature>
<gene>
    <name evidence="3" type="ORF">DSTB1V02_LOCUS4851</name>
</gene>
<dbReference type="Proteomes" id="UP000677054">
    <property type="component" value="Unassembled WGS sequence"/>
</dbReference>